<dbReference type="AlphaFoldDB" id="A0A3P7M1G6"/>
<proteinExistence type="predicted"/>
<feature type="region of interest" description="Disordered" evidence="1">
    <location>
        <begin position="120"/>
        <end position="146"/>
    </location>
</feature>
<dbReference type="Proteomes" id="UP000271889">
    <property type="component" value="Unassembled WGS sequence"/>
</dbReference>
<evidence type="ECO:0000256" key="1">
    <source>
        <dbReference type="SAM" id="MobiDB-lite"/>
    </source>
</evidence>
<keyword evidence="3" id="KW-1185">Reference proteome</keyword>
<gene>
    <name evidence="2" type="ORF">CGOC_LOCUS9500</name>
</gene>
<sequence length="146" mass="16889">MPRRTQKTVLPFLYQGPSILPGLFAMLLRLYAAKFVATVDVEKAFLRVNPNDVVRNATRFLWVRNISLPLERGNIITYRFIIITRAECVTISTGRNNTYHVPHHTSNEELATDLRNNRRQLDPSREHRNQITAKGSSFATPLKTWR</sequence>
<evidence type="ECO:0008006" key="4">
    <source>
        <dbReference type="Google" id="ProtNLM"/>
    </source>
</evidence>
<organism evidence="2 3">
    <name type="scientific">Cylicostephanus goldi</name>
    <name type="common">Nematode worm</name>
    <dbReference type="NCBI Taxonomy" id="71465"/>
    <lineage>
        <taxon>Eukaryota</taxon>
        <taxon>Metazoa</taxon>
        <taxon>Ecdysozoa</taxon>
        <taxon>Nematoda</taxon>
        <taxon>Chromadorea</taxon>
        <taxon>Rhabditida</taxon>
        <taxon>Rhabditina</taxon>
        <taxon>Rhabditomorpha</taxon>
        <taxon>Strongyloidea</taxon>
        <taxon>Strongylidae</taxon>
        <taxon>Cylicostephanus</taxon>
    </lineage>
</organism>
<dbReference type="EMBL" id="UYRV01107176">
    <property type="protein sequence ID" value="VDN23134.1"/>
    <property type="molecule type" value="Genomic_DNA"/>
</dbReference>
<evidence type="ECO:0000313" key="3">
    <source>
        <dbReference type="Proteomes" id="UP000271889"/>
    </source>
</evidence>
<evidence type="ECO:0000313" key="2">
    <source>
        <dbReference type="EMBL" id="VDN23134.1"/>
    </source>
</evidence>
<dbReference type="OrthoDB" id="5920525at2759"/>
<protein>
    <recommendedName>
        <fullName evidence="4">Reverse transcriptase domain-containing protein</fullName>
    </recommendedName>
</protein>
<feature type="compositionally biased region" description="Polar residues" evidence="1">
    <location>
        <begin position="130"/>
        <end position="139"/>
    </location>
</feature>
<name>A0A3P7M1G6_CYLGO</name>
<feature type="compositionally biased region" description="Basic and acidic residues" evidence="1">
    <location>
        <begin position="120"/>
        <end position="129"/>
    </location>
</feature>
<accession>A0A3P7M1G6</accession>
<reference evidence="2 3" key="1">
    <citation type="submission" date="2018-11" db="EMBL/GenBank/DDBJ databases">
        <authorList>
            <consortium name="Pathogen Informatics"/>
        </authorList>
    </citation>
    <scope>NUCLEOTIDE SEQUENCE [LARGE SCALE GENOMIC DNA]</scope>
</reference>